<dbReference type="SUPFAM" id="SSF111384">
    <property type="entry name" value="OmpH-like"/>
    <property type="match status" value="1"/>
</dbReference>
<dbReference type="Gene3D" id="3.30.910.20">
    <property type="entry name" value="Skp domain"/>
    <property type="match status" value="1"/>
</dbReference>
<feature type="signal peptide" evidence="3">
    <location>
        <begin position="1"/>
        <end position="22"/>
    </location>
</feature>
<organism evidence="4 5">
    <name type="scientific">Flavobacterium agricola</name>
    <dbReference type="NCBI Taxonomy" id="2870839"/>
    <lineage>
        <taxon>Bacteria</taxon>
        <taxon>Pseudomonadati</taxon>
        <taxon>Bacteroidota</taxon>
        <taxon>Flavobacteriia</taxon>
        <taxon>Flavobacteriales</taxon>
        <taxon>Flavobacteriaceae</taxon>
        <taxon>Flavobacterium</taxon>
    </lineage>
</organism>
<dbReference type="SMART" id="SM00935">
    <property type="entry name" value="OmpH"/>
    <property type="match status" value="1"/>
</dbReference>
<keyword evidence="2 3" id="KW-0732">Signal</keyword>
<evidence type="ECO:0000256" key="1">
    <source>
        <dbReference type="ARBA" id="ARBA00009091"/>
    </source>
</evidence>
<dbReference type="Proteomes" id="UP001163328">
    <property type="component" value="Chromosome"/>
</dbReference>
<proteinExistence type="inferred from homology"/>
<dbReference type="Pfam" id="PF03938">
    <property type="entry name" value="OmpH"/>
    <property type="match status" value="1"/>
</dbReference>
<evidence type="ECO:0000256" key="2">
    <source>
        <dbReference type="ARBA" id="ARBA00022729"/>
    </source>
</evidence>
<reference evidence="4" key="1">
    <citation type="submission" date="2021-08" db="EMBL/GenBank/DDBJ databases">
        <title>Flavobacterium sp. strain CC-SYL302.</title>
        <authorList>
            <person name="Lin S.-Y."/>
            <person name="Lee T.-H."/>
            <person name="Young C.-C."/>
        </authorList>
    </citation>
    <scope>NUCLEOTIDE SEQUENCE</scope>
    <source>
        <strain evidence="4">CC-SYL302</strain>
    </source>
</reference>
<evidence type="ECO:0000313" key="4">
    <source>
        <dbReference type="EMBL" id="UYW00745.1"/>
    </source>
</evidence>
<comment type="similarity">
    <text evidence="1">Belongs to the Skp family.</text>
</comment>
<feature type="chain" id="PRO_5045386582" evidence="3">
    <location>
        <begin position="23"/>
        <end position="170"/>
    </location>
</feature>
<dbReference type="InterPro" id="IPR005632">
    <property type="entry name" value="Chaperone_Skp"/>
</dbReference>
<evidence type="ECO:0000313" key="5">
    <source>
        <dbReference type="Proteomes" id="UP001163328"/>
    </source>
</evidence>
<dbReference type="EMBL" id="CP081495">
    <property type="protein sequence ID" value="UYW00745.1"/>
    <property type="molecule type" value="Genomic_DNA"/>
</dbReference>
<evidence type="ECO:0000256" key="3">
    <source>
        <dbReference type="SAM" id="SignalP"/>
    </source>
</evidence>
<keyword evidence="5" id="KW-1185">Reference proteome</keyword>
<sequence length="170" mass="18936">MKTIKTLFIAAVMFLGANQAMQAQSKIAHINVQELVTNLPDMKNAEAQIRKIAENYDKEYTTMATEYQTKMGKYESEAKNVTDAVNESRMREMEEMGQRIQAFQADAQKQLQQKQQDLLKPVLEKAQAAIAKVGKAKGFQYVLDSSIGAGVLYADGNDILADVKKELGVK</sequence>
<dbReference type="InterPro" id="IPR024930">
    <property type="entry name" value="Skp_dom_sf"/>
</dbReference>
<protein>
    <submittedName>
        <fullName evidence="4">OmpH family outer membrane protein</fullName>
    </submittedName>
</protein>
<accession>A0ABY6M006</accession>
<dbReference type="PANTHER" id="PTHR35089">
    <property type="entry name" value="CHAPERONE PROTEIN SKP"/>
    <property type="match status" value="1"/>
</dbReference>
<name>A0ABY6M006_9FLAO</name>
<gene>
    <name evidence="4" type="ORF">K5I29_09475</name>
</gene>
<dbReference type="PANTHER" id="PTHR35089:SF1">
    <property type="entry name" value="CHAPERONE PROTEIN SKP"/>
    <property type="match status" value="1"/>
</dbReference>
<dbReference type="RefSeq" id="WP_264432819.1">
    <property type="nucleotide sequence ID" value="NZ_CP081495.1"/>
</dbReference>